<name>A0A9W4U3Q3_9PLEO</name>
<organism evidence="3 4">
    <name type="scientific">Periconia digitata</name>
    <dbReference type="NCBI Taxonomy" id="1303443"/>
    <lineage>
        <taxon>Eukaryota</taxon>
        <taxon>Fungi</taxon>
        <taxon>Dikarya</taxon>
        <taxon>Ascomycota</taxon>
        <taxon>Pezizomycotina</taxon>
        <taxon>Dothideomycetes</taxon>
        <taxon>Pleosporomycetidae</taxon>
        <taxon>Pleosporales</taxon>
        <taxon>Massarineae</taxon>
        <taxon>Periconiaceae</taxon>
        <taxon>Periconia</taxon>
    </lineage>
</organism>
<dbReference type="InterPro" id="IPR011051">
    <property type="entry name" value="RmlC_Cupin_sf"/>
</dbReference>
<accession>A0A9W4U3Q3</accession>
<sequence>MAPFLSKVLAVSLAFVATQANAAVVPRADANLKDNTALFEKLTTAPTEIRRWRELFTKDGKELLGSEELSAATTFDFNTETGPETVVVGTQGGQPHTAEVDTFPFLYGSGLTMTYGVIGPCGVFLPHVHPRANEFFVVTDGQVQFGTELEIGLLGGMIPSPEISGTIKTNMGTLFPQGSIHYQVNTHPECKSTTFYAAQSSENAGSTTVLQDPTRGNGTTVKSLGRRLVGAEDFERVRGLLSSRIVGIVEECLARCDIK</sequence>
<evidence type="ECO:0000259" key="2">
    <source>
        <dbReference type="SMART" id="SM00835"/>
    </source>
</evidence>
<gene>
    <name evidence="3" type="ORF">PDIGIT_LOCUS1863</name>
</gene>
<dbReference type="PANTHER" id="PTHR31238">
    <property type="entry name" value="GERMIN-LIKE PROTEIN SUBFAMILY 3 MEMBER 3"/>
    <property type="match status" value="1"/>
</dbReference>
<feature type="domain" description="Cupin type-1" evidence="2">
    <location>
        <begin position="77"/>
        <end position="222"/>
    </location>
</feature>
<keyword evidence="1" id="KW-0732">Signal</keyword>
<dbReference type="InterPro" id="IPR006045">
    <property type="entry name" value="Cupin_1"/>
</dbReference>
<dbReference type="Proteomes" id="UP001152607">
    <property type="component" value="Unassembled WGS sequence"/>
</dbReference>
<evidence type="ECO:0000313" key="4">
    <source>
        <dbReference type="Proteomes" id="UP001152607"/>
    </source>
</evidence>
<proteinExistence type="predicted"/>
<dbReference type="OrthoDB" id="1921208at2759"/>
<evidence type="ECO:0000313" key="3">
    <source>
        <dbReference type="EMBL" id="CAI6274596.1"/>
    </source>
</evidence>
<reference evidence="3" key="1">
    <citation type="submission" date="2023-01" db="EMBL/GenBank/DDBJ databases">
        <authorList>
            <person name="Van Ghelder C."/>
            <person name="Rancurel C."/>
        </authorList>
    </citation>
    <scope>NUCLEOTIDE SEQUENCE</scope>
    <source>
        <strain evidence="3">CNCM I-4278</strain>
    </source>
</reference>
<keyword evidence="4" id="KW-1185">Reference proteome</keyword>
<dbReference type="Pfam" id="PF00190">
    <property type="entry name" value="Cupin_1"/>
    <property type="match status" value="1"/>
</dbReference>
<evidence type="ECO:0000256" key="1">
    <source>
        <dbReference type="SAM" id="SignalP"/>
    </source>
</evidence>
<dbReference type="Gene3D" id="2.60.120.10">
    <property type="entry name" value="Jelly Rolls"/>
    <property type="match status" value="1"/>
</dbReference>
<comment type="caution">
    <text evidence="3">The sequence shown here is derived from an EMBL/GenBank/DDBJ whole genome shotgun (WGS) entry which is preliminary data.</text>
</comment>
<dbReference type="InterPro" id="IPR014710">
    <property type="entry name" value="RmlC-like_jellyroll"/>
</dbReference>
<dbReference type="SUPFAM" id="SSF51182">
    <property type="entry name" value="RmlC-like cupins"/>
    <property type="match status" value="1"/>
</dbReference>
<protein>
    <recommendedName>
        <fullName evidence="2">Cupin type-1 domain-containing protein</fullName>
    </recommendedName>
</protein>
<dbReference type="EMBL" id="CAOQHR010000001">
    <property type="protein sequence ID" value="CAI6274596.1"/>
    <property type="molecule type" value="Genomic_DNA"/>
</dbReference>
<dbReference type="AlphaFoldDB" id="A0A9W4U3Q3"/>
<dbReference type="SMART" id="SM00835">
    <property type="entry name" value="Cupin_1"/>
    <property type="match status" value="1"/>
</dbReference>
<feature type="signal peptide" evidence="1">
    <location>
        <begin position="1"/>
        <end position="22"/>
    </location>
</feature>
<feature type="chain" id="PRO_5040829312" description="Cupin type-1 domain-containing protein" evidence="1">
    <location>
        <begin position="23"/>
        <end position="259"/>
    </location>
</feature>